<dbReference type="CDD" id="cd07571">
    <property type="entry name" value="ALP_N-acyl_transferase"/>
    <property type="match status" value="1"/>
</dbReference>
<keyword evidence="3 8" id="KW-0808">Transferase</keyword>
<dbReference type="NCBIfam" id="TIGR00546">
    <property type="entry name" value="lnt"/>
    <property type="match status" value="1"/>
</dbReference>
<comment type="caution">
    <text evidence="10">The sequence shown here is derived from an EMBL/GenBank/DDBJ whole genome shotgun (WGS) entry which is preliminary data.</text>
</comment>
<dbReference type="EMBL" id="BAABHF010000034">
    <property type="protein sequence ID" value="GAA4503543.1"/>
    <property type="molecule type" value="Genomic_DNA"/>
</dbReference>
<dbReference type="SUPFAM" id="SSF56317">
    <property type="entry name" value="Carbon-nitrogen hydrolase"/>
    <property type="match status" value="1"/>
</dbReference>
<evidence type="ECO:0000256" key="8">
    <source>
        <dbReference type="HAMAP-Rule" id="MF_01148"/>
    </source>
</evidence>
<dbReference type="PANTHER" id="PTHR38686">
    <property type="entry name" value="APOLIPOPROTEIN N-ACYLTRANSFERASE"/>
    <property type="match status" value="1"/>
</dbReference>
<feature type="transmembrane region" description="Helical" evidence="8">
    <location>
        <begin position="213"/>
        <end position="231"/>
    </location>
</feature>
<keyword evidence="6 8" id="KW-0472">Membrane</keyword>
<feature type="transmembrane region" description="Helical" evidence="8">
    <location>
        <begin position="165"/>
        <end position="192"/>
    </location>
</feature>
<comment type="similarity">
    <text evidence="8">Belongs to the CN hydrolase family. Apolipoprotein N-acyltransferase subfamily.</text>
</comment>
<evidence type="ECO:0000313" key="10">
    <source>
        <dbReference type="EMBL" id="GAA4503543.1"/>
    </source>
</evidence>
<evidence type="ECO:0000259" key="9">
    <source>
        <dbReference type="PROSITE" id="PS50263"/>
    </source>
</evidence>
<comment type="subcellular location">
    <subcellularLocation>
        <location evidence="1 8">Cell membrane</location>
        <topology evidence="1 8">Multi-pass membrane protein</topology>
    </subcellularLocation>
</comment>
<evidence type="ECO:0000256" key="5">
    <source>
        <dbReference type="ARBA" id="ARBA00022989"/>
    </source>
</evidence>
<proteinExistence type="inferred from homology"/>
<comment type="pathway">
    <text evidence="8">Protein modification; lipoprotein biosynthesis (N-acyl transfer).</text>
</comment>
<comment type="function">
    <text evidence="8">Catalyzes the phospholipid dependent N-acylation of the N-terminal cysteine of apolipoprotein, the last step in lipoprotein maturation.</text>
</comment>
<keyword evidence="2 8" id="KW-1003">Cell membrane</keyword>
<dbReference type="HAMAP" id="MF_01148">
    <property type="entry name" value="Lnt"/>
    <property type="match status" value="1"/>
</dbReference>
<evidence type="ECO:0000256" key="6">
    <source>
        <dbReference type="ARBA" id="ARBA00023136"/>
    </source>
</evidence>
<evidence type="ECO:0000256" key="7">
    <source>
        <dbReference type="ARBA" id="ARBA00023315"/>
    </source>
</evidence>
<evidence type="ECO:0000256" key="3">
    <source>
        <dbReference type="ARBA" id="ARBA00022679"/>
    </source>
</evidence>
<keyword evidence="5 8" id="KW-1133">Transmembrane helix</keyword>
<dbReference type="PROSITE" id="PS50263">
    <property type="entry name" value="CN_HYDROLASE"/>
    <property type="match status" value="1"/>
</dbReference>
<dbReference type="InterPro" id="IPR003010">
    <property type="entry name" value="C-N_Hydrolase"/>
</dbReference>
<dbReference type="Proteomes" id="UP001500503">
    <property type="component" value="Unassembled WGS sequence"/>
</dbReference>
<feature type="transmembrane region" description="Helical" evidence="8">
    <location>
        <begin position="98"/>
        <end position="121"/>
    </location>
</feature>
<organism evidence="10 11">
    <name type="scientific">Actinoallomurus oryzae</name>
    <dbReference type="NCBI Taxonomy" id="502180"/>
    <lineage>
        <taxon>Bacteria</taxon>
        <taxon>Bacillati</taxon>
        <taxon>Actinomycetota</taxon>
        <taxon>Actinomycetes</taxon>
        <taxon>Streptosporangiales</taxon>
        <taxon>Thermomonosporaceae</taxon>
        <taxon>Actinoallomurus</taxon>
    </lineage>
</organism>
<evidence type="ECO:0000256" key="2">
    <source>
        <dbReference type="ARBA" id="ARBA00022475"/>
    </source>
</evidence>
<keyword evidence="4 8" id="KW-0812">Transmembrane</keyword>
<feature type="domain" description="CN hydrolase" evidence="9">
    <location>
        <begin position="242"/>
        <end position="477"/>
    </location>
</feature>
<protein>
    <recommendedName>
        <fullName evidence="8">Apolipoprotein N-acyltransferase</fullName>
        <shortName evidence="8">ALP N-acyltransferase</shortName>
        <ecNumber evidence="8">2.3.1.269</ecNumber>
    </recommendedName>
</protein>
<gene>
    <name evidence="10" type="primary">lnt_1</name>
    <name evidence="8" type="synonym">lnt</name>
    <name evidence="10" type="ORF">GCM10023191_056480</name>
</gene>
<feature type="transmembrane region" description="Helical" evidence="8">
    <location>
        <begin position="126"/>
        <end position="145"/>
    </location>
</feature>
<dbReference type="InterPro" id="IPR045378">
    <property type="entry name" value="LNT_N"/>
</dbReference>
<dbReference type="PANTHER" id="PTHR38686:SF1">
    <property type="entry name" value="APOLIPOPROTEIN N-ACYLTRANSFERASE"/>
    <property type="match status" value="1"/>
</dbReference>
<accession>A0ABP8QKS6</accession>
<reference evidence="11" key="1">
    <citation type="journal article" date="2019" name="Int. J. Syst. Evol. Microbiol.">
        <title>The Global Catalogue of Microorganisms (GCM) 10K type strain sequencing project: providing services to taxonomists for standard genome sequencing and annotation.</title>
        <authorList>
            <consortium name="The Broad Institute Genomics Platform"/>
            <consortium name="The Broad Institute Genome Sequencing Center for Infectious Disease"/>
            <person name="Wu L."/>
            <person name="Ma J."/>
        </authorList>
    </citation>
    <scope>NUCLEOTIDE SEQUENCE [LARGE SCALE GENOMIC DNA]</scope>
    <source>
        <strain evidence="11">JCM 17933</strain>
    </source>
</reference>
<feature type="transmembrane region" description="Helical" evidence="8">
    <location>
        <begin position="47"/>
        <end position="63"/>
    </location>
</feature>
<sequence>MIGSGGDPSADGGRSVTRRARAVALLRRRAPALVAGALPVLAFPRPGLDWLAWVALTPGLLLARSAPTGREAAKRGWWFGAGFILAALYWLLPTVGPGVLLLAVAAGALWAPWGYAAWALLRPGRLIAAVVVVPSVWLAAEWGRSWQSLGGPWALYGATQWRHPAVLSLASIGGVWLVTFALVAVNTALAIAAGAWFRRAGDTPPAGRPVRRTLAAVLLAVLIAAAGPLTYRSWSAPAGRPLKVALVQPGVVVGAGTRFDAGERITAALPRVDLVVWGESSVGFDLRRRPDLMARLTALARAHGPLLVNEDARDAAGRISKSAVLIGPDGERARYVKNRLVPFGEYIPLRTTLGWLTRVSKAADQNRVPGTGVVMMRAGAVDFGPLICFESTFPDLARTVVNRGARVLVYESATSTFQGSWAPPQHASLGAVRAAETGRPAVQAALTGVSAAFDERGRRIAWMDTPRRGSVVVEVTPSRGRTPYDRYGDYVPWLAVVIAAGAGLQAWRRRHPRG</sequence>
<dbReference type="InterPro" id="IPR004563">
    <property type="entry name" value="Apolipo_AcylTrfase"/>
</dbReference>
<evidence type="ECO:0000313" key="11">
    <source>
        <dbReference type="Proteomes" id="UP001500503"/>
    </source>
</evidence>
<dbReference type="Pfam" id="PF00795">
    <property type="entry name" value="CN_hydrolase"/>
    <property type="match status" value="1"/>
</dbReference>
<dbReference type="Pfam" id="PF20154">
    <property type="entry name" value="LNT_N"/>
    <property type="match status" value="1"/>
</dbReference>
<comment type="catalytic activity">
    <reaction evidence="8">
        <text>N-terminal S-1,2-diacyl-sn-glyceryl-L-cysteinyl-[lipoprotein] + a glycerophospholipid = N-acyl-S-1,2-diacyl-sn-glyceryl-L-cysteinyl-[lipoprotein] + a 2-acyl-sn-glycero-3-phospholipid + H(+)</text>
        <dbReference type="Rhea" id="RHEA:48228"/>
        <dbReference type="Rhea" id="RHEA-COMP:14681"/>
        <dbReference type="Rhea" id="RHEA-COMP:14684"/>
        <dbReference type="ChEBI" id="CHEBI:15378"/>
        <dbReference type="ChEBI" id="CHEBI:136912"/>
        <dbReference type="ChEBI" id="CHEBI:140656"/>
        <dbReference type="ChEBI" id="CHEBI:140657"/>
        <dbReference type="ChEBI" id="CHEBI:140660"/>
        <dbReference type="EC" id="2.3.1.269"/>
    </reaction>
</comment>
<evidence type="ECO:0000256" key="1">
    <source>
        <dbReference type="ARBA" id="ARBA00004651"/>
    </source>
</evidence>
<keyword evidence="11" id="KW-1185">Reference proteome</keyword>
<evidence type="ECO:0000256" key="4">
    <source>
        <dbReference type="ARBA" id="ARBA00022692"/>
    </source>
</evidence>
<dbReference type="InterPro" id="IPR036526">
    <property type="entry name" value="C-N_Hydrolase_sf"/>
</dbReference>
<feature type="transmembrane region" description="Helical" evidence="8">
    <location>
        <begin position="75"/>
        <end position="92"/>
    </location>
</feature>
<dbReference type="EC" id="2.3.1.269" evidence="8"/>
<name>A0ABP8QKS6_9ACTN</name>
<keyword evidence="7 8" id="KW-0012">Acyltransferase</keyword>
<dbReference type="Gene3D" id="3.60.110.10">
    <property type="entry name" value="Carbon-nitrogen hydrolase"/>
    <property type="match status" value="1"/>
</dbReference>